<evidence type="ECO:0000256" key="1">
    <source>
        <dbReference type="SAM" id="MobiDB-lite"/>
    </source>
</evidence>
<feature type="region of interest" description="Disordered" evidence="1">
    <location>
        <begin position="522"/>
        <end position="604"/>
    </location>
</feature>
<dbReference type="Gene3D" id="3.30.930.10">
    <property type="entry name" value="Bira Bifunctional Protein, Domain 2"/>
    <property type="match status" value="1"/>
</dbReference>
<feature type="region of interest" description="Disordered" evidence="1">
    <location>
        <begin position="58"/>
        <end position="121"/>
    </location>
</feature>
<name>A0A0F7UEZ4_NEOCL</name>
<feature type="compositionally biased region" description="Basic and acidic residues" evidence="1">
    <location>
        <begin position="441"/>
        <end position="452"/>
    </location>
</feature>
<evidence type="ECO:0000259" key="2">
    <source>
        <dbReference type="Pfam" id="PF02237"/>
    </source>
</evidence>
<dbReference type="InterPro" id="IPR003142">
    <property type="entry name" value="BPL_C"/>
</dbReference>
<keyword evidence="4" id="KW-0436">Ligase</keyword>
<accession>A0A0F7UEZ4</accession>
<feature type="compositionally biased region" description="Polar residues" evidence="1">
    <location>
        <begin position="107"/>
        <end position="117"/>
    </location>
</feature>
<dbReference type="SUPFAM" id="SSF55681">
    <property type="entry name" value="Class II aaRS and biotin synthetases"/>
    <property type="match status" value="1"/>
</dbReference>
<feature type="compositionally biased region" description="Polar residues" evidence="1">
    <location>
        <begin position="527"/>
        <end position="554"/>
    </location>
</feature>
<feature type="compositionally biased region" description="Acidic residues" evidence="1">
    <location>
        <begin position="563"/>
        <end position="572"/>
    </location>
</feature>
<dbReference type="InterPro" id="IPR045864">
    <property type="entry name" value="aa-tRNA-synth_II/BPL/LPL"/>
</dbReference>
<protein>
    <submittedName>
        <fullName evidence="4">Biotin-[acetyl-CoA-carboxylase] ligase, putative</fullName>
    </submittedName>
</protein>
<reference evidence="4" key="1">
    <citation type="journal article" date="2015" name="PLoS ONE">
        <title>Comprehensive Evaluation of Toxoplasma gondii VEG and Neospora caninum LIV Genomes with Tachyzoite Stage Transcriptome and Proteome Defines Novel Transcript Features.</title>
        <authorList>
            <person name="Ramaprasad A."/>
            <person name="Mourier T."/>
            <person name="Naeem R."/>
            <person name="Malas T.B."/>
            <person name="Moussa E."/>
            <person name="Panigrahi A."/>
            <person name="Vermont S.J."/>
            <person name="Otto T.D."/>
            <person name="Wastling J."/>
            <person name="Pain A."/>
        </authorList>
    </citation>
    <scope>NUCLEOTIDE SEQUENCE</scope>
    <source>
        <strain evidence="4">Liverpool</strain>
    </source>
</reference>
<feature type="compositionally biased region" description="Basic and acidic residues" evidence="1">
    <location>
        <begin position="91"/>
        <end position="106"/>
    </location>
</feature>
<dbReference type="EMBL" id="LN714484">
    <property type="protein sequence ID" value="CEL68434.1"/>
    <property type="molecule type" value="Genomic_DNA"/>
</dbReference>
<dbReference type="GO" id="GO:0005737">
    <property type="term" value="C:cytoplasm"/>
    <property type="evidence" value="ECO:0007669"/>
    <property type="project" value="TreeGrafter"/>
</dbReference>
<feature type="region of interest" description="Disordered" evidence="1">
    <location>
        <begin position="411"/>
        <end position="474"/>
    </location>
</feature>
<feature type="domain" description="BPL/LPL catalytic" evidence="3">
    <location>
        <begin position="189"/>
        <end position="276"/>
    </location>
</feature>
<organism evidence="4">
    <name type="scientific">Neospora caninum (strain Liverpool)</name>
    <dbReference type="NCBI Taxonomy" id="572307"/>
    <lineage>
        <taxon>Eukaryota</taxon>
        <taxon>Sar</taxon>
        <taxon>Alveolata</taxon>
        <taxon>Apicomplexa</taxon>
        <taxon>Conoidasida</taxon>
        <taxon>Coccidia</taxon>
        <taxon>Eucoccidiorida</taxon>
        <taxon>Eimeriorina</taxon>
        <taxon>Sarcocystidae</taxon>
        <taxon>Neospora</taxon>
    </lineage>
</organism>
<dbReference type="Pfam" id="PF03099">
    <property type="entry name" value="BPL_LplA_LipB"/>
    <property type="match status" value="1"/>
</dbReference>
<sequence length="643" mass="67607">MAASPTSRESSTVALQSPDWGAGEWGEPFSPASSRCSSPPGSPCSSFPYSSFFFRSSRLPVPPQTQKDAETSSQATTAAPSGLSSFPSRASPDRSALDARAVDHTAESSSQRFSSTSPCPPLSHPELGGKCSFSSPRVLHLNQYSRAPPLPMKCLHFDEVDSTQKWCLRNLENLRSVHGLSPSTWVAVSASYQTAGVGTRDSASLQEKKWISPPNNVSVTYVIPWPTALASRLLNFAQTASVAVCKVLEKYGLRGQIKWINDVFVNDRKICGVLCHNPAFLLQSSPPPAAATPVSATAAASSFSSSPLSSSISVSSSVSSPFAQSAGSPPSQYAQYEQPAGERFWAVLVGVGINVEKKPGLSEMGIKQAATSIAEELDIERGGGPRHRGTADALLKKTTRGPSSLFAESCGQETVGLSSPHSKTSVNEGGVRSRQMGYDTSAERQGETEEGKATPVPCGDSSSTSSAKPSSSGLDLHEIRASLDAYMYESFSILQREGFKALRPFVLSRLAWLGDYVELEEEGQPPSAASGTPDSGVSRAESSTEAPLPSTSCGTGCHGVAGSDDEEEEMFTDVDGLTRGLADSTAGPHSPARPQSGGHLAGNGGRRFLATGILQGIDEDGALLIRTADGSTQKFLGGHLVRP</sequence>
<feature type="compositionally biased region" description="Low complexity" evidence="1">
    <location>
        <begin position="461"/>
        <end position="472"/>
    </location>
</feature>
<dbReference type="GO" id="GO:0004077">
    <property type="term" value="F:biotin--[biotin carboxyl-carrier protein] ligase activity"/>
    <property type="evidence" value="ECO:0007669"/>
    <property type="project" value="TreeGrafter"/>
</dbReference>
<evidence type="ECO:0000259" key="3">
    <source>
        <dbReference type="Pfam" id="PF03099"/>
    </source>
</evidence>
<feature type="compositionally biased region" description="Polar residues" evidence="1">
    <location>
        <begin position="411"/>
        <end position="427"/>
    </location>
</feature>
<dbReference type="PANTHER" id="PTHR12835:SF5">
    <property type="entry name" value="BIOTIN--PROTEIN LIGASE"/>
    <property type="match status" value="1"/>
</dbReference>
<dbReference type="Pfam" id="PF02237">
    <property type="entry name" value="BPL_C"/>
    <property type="match status" value="1"/>
</dbReference>
<dbReference type="AlphaFoldDB" id="A0A0F7UEZ4"/>
<gene>
    <name evidence="4" type="ORF">BN1204_042010</name>
</gene>
<dbReference type="PANTHER" id="PTHR12835">
    <property type="entry name" value="BIOTIN PROTEIN LIGASE"/>
    <property type="match status" value="1"/>
</dbReference>
<dbReference type="InterPro" id="IPR004143">
    <property type="entry name" value="BPL_LPL_catalytic"/>
</dbReference>
<evidence type="ECO:0000313" key="4">
    <source>
        <dbReference type="EMBL" id="CEL68434.1"/>
    </source>
</evidence>
<proteinExistence type="predicted"/>
<dbReference type="Gene3D" id="2.30.30.100">
    <property type="match status" value="1"/>
</dbReference>
<feature type="region of interest" description="Disordered" evidence="1">
    <location>
        <begin position="1"/>
        <end position="43"/>
    </location>
</feature>
<feature type="compositionally biased region" description="Low complexity" evidence="1">
    <location>
        <begin position="28"/>
        <end position="43"/>
    </location>
</feature>
<feature type="compositionally biased region" description="Polar residues" evidence="1">
    <location>
        <begin position="1"/>
        <end position="15"/>
    </location>
</feature>
<feature type="compositionally biased region" description="Polar residues" evidence="1">
    <location>
        <begin position="71"/>
        <end position="88"/>
    </location>
</feature>
<feature type="domain" description="Biotin protein ligase C-terminal" evidence="2">
    <location>
        <begin position="611"/>
        <end position="638"/>
    </location>
</feature>